<dbReference type="SUPFAM" id="SSF56801">
    <property type="entry name" value="Acetyl-CoA synthetase-like"/>
    <property type="match status" value="1"/>
</dbReference>
<dbReference type="InterPro" id="IPR013120">
    <property type="entry name" value="FAR_NAD-bd"/>
</dbReference>
<dbReference type="KEGG" id="nyu:D7D52_08820"/>
<name>A0A386Z8H6_9NOCA</name>
<dbReference type="InterPro" id="IPR020806">
    <property type="entry name" value="PKS_PP-bd"/>
</dbReference>
<dbReference type="PANTHER" id="PTHR45527">
    <property type="entry name" value="NONRIBOSOMAL PEPTIDE SYNTHETASE"/>
    <property type="match status" value="1"/>
</dbReference>
<dbReference type="SUPFAM" id="SSF47336">
    <property type="entry name" value="ACP-like"/>
    <property type="match status" value="1"/>
</dbReference>
<dbReference type="Pfam" id="PF13193">
    <property type="entry name" value="AMP-binding_C"/>
    <property type="match status" value="1"/>
</dbReference>
<dbReference type="InterPro" id="IPR001242">
    <property type="entry name" value="Condensation_dom"/>
</dbReference>
<dbReference type="Gene3D" id="3.30.559.10">
    <property type="entry name" value="Chloramphenicol acetyltransferase-like domain"/>
    <property type="match status" value="1"/>
</dbReference>
<dbReference type="InterPro" id="IPR009081">
    <property type="entry name" value="PP-bd_ACP"/>
</dbReference>
<proteinExistence type="predicted"/>
<feature type="domain" description="Carrier" evidence="5">
    <location>
        <begin position="940"/>
        <end position="1015"/>
    </location>
</feature>
<dbReference type="GO" id="GO:0005737">
    <property type="term" value="C:cytoplasm"/>
    <property type="evidence" value="ECO:0007669"/>
    <property type="project" value="TreeGrafter"/>
</dbReference>
<reference evidence="6 7" key="1">
    <citation type="submission" date="2018-09" db="EMBL/GenBank/DDBJ databases">
        <title>Nocardia yunnanensis sp. nov., an actinomycete isolated from a soil sample.</title>
        <authorList>
            <person name="Zhang J."/>
        </authorList>
    </citation>
    <scope>NUCLEOTIDE SEQUENCE [LARGE SCALE GENOMIC DNA]</scope>
    <source>
        <strain evidence="6 7">CFHS0054</strain>
    </source>
</reference>
<evidence type="ECO:0000313" key="6">
    <source>
        <dbReference type="EMBL" id="AYF73951.1"/>
    </source>
</evidence>
<gene>
    <name evidence="6" type="ORF">D7D52_08820</name>
</gene>
<dbReference type="GO" id="GO:0008610">
    <property type="term" value="P:lipid biosynthetic process"/>
    <property type="evidence" value="ECO:0007669"/>
    <property type="project" value="UniProtKB-ARBA"/>
</dbReference>
<dbReference type="InterPro" id="IPR010071">
    <property type="entry name" value="AA_adenyl_dom"/>
</dbReference>
<dbReference type="Gene3D" id="3.30.300.30">
    <property type="match status" value="1"/>
</dbReference>
<dbReference type="InterPro" id="IPR036736">
    <property type="entry name" value="ACP-like_sf"/>
</dbReference>
<dbReference type="Pfam" id="PF00668">
    <property type="entry name" value="Condensation"/>
    <property type="match status" value="1"/>
</dbReference>
<dbReference type="SUPFAM" id="SSF52777">
    <property type="entry name" value="CoA-dependent acyltransferases"/>
    <property type="match status" value="2"/>
</dbReference>
<dbReference type="GO" id="GO:0016874">
    <property type="term" value="F:ligase activity"/>
    <property type="evidence" value="ECO:0007669"/>
    <property type="project" value="UniProtKB-KW"/>
</dbReference>
<dbReference type="Gene3D" id="3.40.50.980">
    <property type="match status" value="2"/>
</dbReference>
<dbReference type="InterPro" id="IPR020845">
    <property type="entry name" value="AMP-binding_CS"/>
</dbReference>
<dbReference type="CDD" id="cd05930">
    <property type="entry name" value="A_NRPS"/>
    <property type="match status" value="1"/>
</dbReference>
<evidence type="ECO:0000256" key="4">
    <source>
        <dbReference type="ARBA" id="ARBA00022598"/>
    </source>
</evidence>
<protein>
    <submittedName>
        <fullName evidence="6">Amino acid adenylation domain-containing protein</fullName>
    </submittedName>
</protein>
<accession>A0A386Z8H6</accession>
<dbReference type="InterPro" id="IPR025110">
    <property type="entry name" value="AMP-bd_C"/>
</dbReference>
<keyword evidence="3" id="KW-0597">Phosphoprotein</keyword>
<keyword evidence="2" id="KW-0596">Phosphopantetheine</keyword>
<dbReference type="GO" id="GO:0044550">
    <property type="term" value="P:secondary metabolite biosynthetic process"/>
    <property type="evidence" value="ECO:0007669"/>
    <property type="project" value="TreeGrafter"/>
</dbReference>
<dbReference type="Pfam" id="PF00550">
    <property type="entry name" value="PP-binding"/>
    <property type="match status" value="1"/>
</dbReference>
<dbReference type="GO" id="GO:0072330">
    <property type="term" value="P:monocarboxylic acid biosynthetic process"/>
    <property type="evidence" value="ECO:0007669"/>
    <property type="project" value="UniProtKB-ARBA"/>
</dbReference>
<dbReference type="SMART" id="SM00823">
    <property type="entry name" value="PKS_PP"/>
    <property type="match status" value="1"/>
</dbReference>
<dbReference type="SUPFAM" id="SSF51735">
    <property type="entry name" value="NAD(P)-binding Rossmann-fold domains"/>
    <property type="match status" value="1"/>
</dbReference>
<dbReference type="RefSeq" id="WP_120735876.1">
    <property type="nucleotide sequence ID" value="NZ_CP032568.1"/>
</dbReference>
<dbReference type="InterPro" id="IPR045851">
    <property type="entry name" value="AMP-bd_C_sf"/>
</dbReference>
<dbReference type="Proteomes" id="UP000267164">
    <property type="component" value="Chromosome"/>
</dbReference>
<evidence type="ECO:0000256" key="2">
    <source>
        <dbReference type="ARBA" id="ARBA00022450"/>
    </source>
</evidence>
<dbReference type="PROSITE" id="PS50075">
    <property type="entry name" value="CARRIER"/>
    <property type="match status" value="1"/>
</dbReference>
<dbReference type="Pfam" id="PF07993">
    <property type="entry name" value="NAD_binding_4"/>
    <property type="match status" value="2"/>
</dbReference>
<dbReference type="Gene3D" id="2.30.38.10">
    <property type="entry name" value="Luciferase, Domain 3"/>
    <property type="match status" value="1"/>
</dbReference>
<dbReference type="FunFam" id="1.10.1200.10:FF:000016">
    <property type="entry name" value="Non-ribosomal peptide synthase"/>
    <property type="match status" value="1"/>
</dbReference>
<dbReference type="UniPathway" id="UPA00011"/>
<dbReference type="GO" id="GO:0031177">
    <property type="term" value="F:phosphopantetheine binding"/>
    <property type="evidence" value="ECO:0007669"/>
    <property type="project" value="InterPro"/>
</dbReference>
<comment type="cofactor">
    <cofactor evidence="1">
        <name>pantetheine 4'-phosphate</name>
        <dbReference type="ChEBI" id="CHEBI:47942"/>
    </cofactor>
</comment>
<dbReference type="InterPro" id="IPR000873">
    <property type="entry name" value="AMP-dep_synth/lig_dom"/>
</dbReference>
<dbReference type="Gene3D" id="3.30.559.30">
    <property type="entry name" value="Nonribosomal peptide synthetase, condensation domain"/>
    <property type="match status" value="1"/>
</dbReference>
<organism evidence="6 7">
    <name type="scientific">Nocardia yunnanensis</name>
    <dbReference type="NCBI Taxonomy" id="2382165"/>
    <lineage>
        <taxon>Bacteria</taxon>
        <taxon>Bacillati</taxon>
        <taxon>Actinomycetota</taxon>
        <taxon>Actinomycetes</taxon>
        <taxon>Mycobacteriales</taxon>
        <taxon>Nocardiaceae</taxon>
        <taxon>Nocardia</taxon>
    </lineage>
</organism>
<dbReference type="PROSITE" id="PS00455">
    <property type="entry name" value="AMP_BINDING"/>
    <property type="match status" value="1"/>
</dbReference>
<dbReference type="OrthoDB" id="4434566at2"/>
<evidence type="ECO:0000256" key="3">
    <source>
        <dbReference type="ARBA" id="ARBA00022553"/>
    </source>
</evidence>
<keyword evidence="7" id="KW-1185">Reference proteome</keyword>
<dbReference type="Pfam" id="PF00501">
    <property type="entry name" value="AMP-binding"/>
    <property type="match status" value="1"/>
</dbReference>
<sequence length="1304" mass="141286">MRLTAAQYEIWQQQQQLASTAVLNIGEYVEITGAVREEMLAAAIRSTVAEVEALRLRVIDTPDGPHQQPAALECPIHLADLRGEPNPRQAAERWMAEDMATDRCVYTDQLFAHAIFRLADDIVLWYHRVHHLVLDGYGLVLVSRRVAQTYTALAAGATPPPVNFGSLDAVADHDHAQLSSDEYTRAAQFWVDYERDRPEPVGPAGRTAPLSPHMTRVIADLPTALVSALRGLRTATSAEAIVAGIAAYLYRLTGSPQINLALPVMMRLGTPALRVPTMTVNAIHCWTDFSPATSFSDTISQVRDHLRVSRPHHRYRYGDLLRKLVSAKGDRRVSGPSVNVMPFDFGLRFADAPGIVRNVAAGVEEDIAFRLYDYGDPGLRLVIDGNPALYSRAELEAHARRLPRFLETLLSQPDRPIESMPLLDDADLALLRDWQNREIAAAEPAEETVVGMLWERVRAMPERTAVVDANSRISFGEFGRRVEALALHLRARGIEPGSVVLLVMPRTVDAVVALFAAAAAGAAYVAADPDHPAEHLEFLYDDSGAAVVVSAGEPARQLPIRLRSNRIGVTGHDSGSAETLPEVHGGLPLCLTYTSGTTGKPKGAVITHRAMANLGAHHRRGLIPDAASPRRAALTASLCFDTSWEALLWLLGGHELHVVSGEVRVRPELLLEYVARHRIDFLDVTPTMAEQLLAAGLLEPGAPRPAVLALGGEAVGQALWTALRDAPDIAAYNLYGPSEATVDATWTRLADSAEPLIGQAISGVRCAVLDARMRPVPPGTPGELYLSGESLALGYHRRAGMTAGRFVADPAGPPGARRYRTGDRVRRLLDGRLEYLGRTDDQVNLAGVRIEPAAIDAALSTHPGVVSAACAVIDDRLIGYVVTAADPVRPAELRRHLLDRVPRYLIPAAFLTLDRMPTTLTGKLDRAALPRPAVPGPSRAARDERERRLCALFAEVLGVASIGVDDDFFTLGGDSVTAARLAARIREDLETPVEVRTIFETATVAELAAELNAISPRPKPIPDLAAEARLDPGFVVPQRPLSGPVEMPSGARILLTGATGFLGAFLLESLLRQPGNHVTCLVRATGDEHRGIARDDVVATGRLQDALRRYGIEAPWDRVTVLAPVAVHRPARVCGHSRTGVGNDRDAFWIMVRAMTALGFAPDLTASALEHRMRANLVPVDHVADAVAHLVHSERTGVFHHVAPEPTPLATVLARLHALGYPLTPVPEAAWIDLLPRLGGDGEQCRALLAARPPAPPGSIRFDRTATDHALREANITPPHVDDDVLDACLRFYLRTGFLPHITR</sequence>
<dbReference type="PANTHER" id="PTHR45527:SF1">
    <property type="entry name" value="FATTY ACID SYNTHASE"/>
    <property type="match status" value="1"/>
</dbReference>
<dbReference type="EMBL" id="CP032568">
    <property type="protein sequence ID" value="AYF73951.1"/>
    <property type="molecule type" value="Genomic_DNA"/>
</dbReference>
<dbReference type="InterPro" id="IPR036291">
    <property type="entry name" value="NAD(P)-bd_dom_sf"/>
</dbReference>
<evidence type="ECO:0000259" key="5">
    <source>
        <dbReference type="PROSITE" id="PS50075"/>
    </source>
</evidence>
<evidence type="ECO:0000256" key="1">
    <source>
        <dbReference type="ARBA" id="ARBA00001957"/>
    </source>
</evidence>
<dbReference type="PROSITE" id="PS00012">
    <property type="entry name" value="PHOSPHOPANTETHEINE"/>
    <property type="match status" value="1"/>
</dbReference>
<dbReference type="InterPro" id="IPR006162">
    <property type="entry name" value="Ppantetheine_attach_site"/>
</dbReference>
<dbReference type="GO" id="GO:0043041">
    <property type="term" value="P:amino acid activation for nonribosomal peptide biosynthetic process"/>
    <property type="evidence" value="ECO:0007669"/>
    <property type="project" value="TreeGrafter"/>
</dbReference>
<keyword evidence="4" id="KW-0436">Ligase</keyword>
<dbReference type="Gene3D" id="3.40.50.720">
    <property type="entry name" value="NAD(P)-binding Rossmann-like Domain"/>
    <property type="match status" value="2"/>
</dbReference>
<dbReference type="NCBIfam" id="TIGR01733">
    <property type="entry name" value="AA-adenyl-dom"/>
    <property type="match status" value="1"/>
</dbReference>
<dbReference type="InterPro" id="IPR023213">
    <property type="entry name" value="CAT-like_dom_sf"/>
</dbReference>
<evidence type="ECO:0000313" key="7">
    <source>
        <dbReference type="Proteomes" id="UP000267164"/>
    </source>
</evidence>
<dbReference type="Gene3D" id="1.10.1200.10">
    <property type="entry name" value="ACP-like"/>
    <property type="match status" value="1"/>
</dbReference>